<dbReference type="Proteomes" id="UP000184139">
    <property type="component" value="Unassembled WGS sequence"/>
</dbReference>
<sequence>MHIHRVKSKRGDKVYTQILLRESYRERGEHGSKVKKRTLLNLTKYPESVISAIELAL</sequence>
<proteinExistence type="predicted"/>
<dbReference type="EMBL" id="FQXS01000058">
    <property type="protein sequence ID" value="SHI15230.1"/>
    <property type="molecule type" value="Genomic_DNA"/>
</dbReference>
<protein>
    <submittedName>
        <fullName evidence="2">Uncharacterized protein</fullName>
    </submittedName>
</protein>
<feature type="non-terminal residue" evidence="2">
    <location>
        <position position="57"/>
    </location>
</feature>
<evidence type="ECO:0000313" key="1">
    <source>
        <dbReference type="EMBL" id="SHI05333.1"/>
    </source>
</evidence>
<accession>A0A1M5YTR1</accession>
<gene>
    <name evidence="1" type="ORF">SAMN02745124_03508</name>
    <name evidence="2" type="ORF">SAMN02745124_04421</name>
</gene>
<evidence type="ECO:0000313" key="2">
    <source>
        <dbReference type="EMBL" id="SHI15230.1"/>
    </source>
</evidence>
<keyword evidence="3" id="KW-1185">Reference proteome</keyword>
<evidence type="ECO:0000313" key="3">
    <source>
        <dbReference type="Proteomes" id="UP000184139"/>
    </source>
</evidence>
<dbReference type="OrthoDB" id="5419903at2"/>
<reference evidence="2 3" key="1">
    <citation type="submission" date="2016-11" db="EMBL/GenBank/DDBJ databases">
        <authorList>
            <person name="Jaros S."/>
            <person name="Januszkiewicz K."/>
            <person name="Wedrychowicz H."/>
        </authorList>
    </citation>
    <scope>NUCLEOTIDE SEQUENCE [LARGE SCALE GENOMIC DNA]</scope>
    <source>
        <strain evidence="2 3">DSM 9705</strain>
    </source>
</reference>
<name>A0A1M5YTR1_9BACT</name>
<organism evidence="2 3">
    <name type="scientific">Desulfofustis glycolicus DSM 9705</name>
    <dbReference type="NCBI Taxonomy" id="1121409"/>
    <lineage>
        <taxon>Bacteria</taxon>
        <taxon>Pseudomonadati</taxon>
        <taxon>Thermodesulfobacteriota</taxon>
        <taxon>Desulfobulbia</taxon>
        <taxon>Desulfobulbales</taxon>
        <taxon>Desulfocapsaceae</taxon>
        <taxon>Desulfofustis</taxon>
    </lineage>
</organism>
<dbReference type="EMBL" id="FQXS01000025">
    <property type="protein sequence ID" value="SHI05333.1"/>
    <property type="molecule type" value="Genomic_DNA"/>
</dbReference>
<dbReference type="AlphaFoldDB" id="A0A1M5YTR1"/>